<dbReference type="Pfam" id="PF00520">
    <property type="entry name" value="Ion_trans"/>
    <property type="match status" value="2"/>
</dbReference>
<feature type="domain" description="Ion transport" evidence="12">
    <location>
        <begin position="86"/>
        <end position="329"/>
    </location>
</feature>
<gene>
    <name evidence="13" type="ORF">AFUS01_LOCUS41697</name>
</gene>
<dbReference type="AlphaFoldDB" id="A0A8J2M214"/>
<proteinExistence type="predicted"/>
<feature type="transmembrane region" description="Helical" evidence="11">
    <location>
        <begin position="199"/>
        <end position="232"/>
    </location>
</feature>
<dbReference type="GO" id="GO:0019228">
    <property type="term" value="P:neuronal action potential"/>
    <property type="evidence" value="ECO:0007669"/>
    <property type="project" value="TreeGrafter"/>
</dbReference>
<keyword evidence="7" id="KW-0406">Ion transport</keyword>
<dbReference type="PANTHER" id="PTHR10037:SF62">
    <property type="entry name" value="SODIUM CHANNEL PROTEIN 60E"/>
    <property type="match status" value="1"/>
</dbReference>
<evidence type="ECO:0000256" key="3">
    <source>
        <dbReference type="ARBA" id="ARBA00022692"/>
    </source>
</evidence>
<evidence type="ECO:0000256" key="6">
    <source>
        <dbReference type="ARBA" id="ARBA00022989"/>
    </source>
</evidence>
<evidence type="ECO:0000313" key="14">
    <source>
        <dbReference type="Proteomes" id="UP000708208"/>
    </source>
</evidence>
<dbReference type="GO" id="GO:0086010">
    <property type="term" value="P:membrane depolarization during action potential"/>
    <property type="evidence" value="ECO:0007669"/>
    <property type="project" value="TreeGrafter"/>
</dbReference>
<sequence>YPDLGGSLPSVADITSPGNREKIVRVKTPSGHAETGAVKILGSKSRFGFKGIQTSTLMDATIRPRNYCTTCLACMKDKLKPIVISRAFEIAITSVIIVNTALLASEHHGQPDWLKDLLAKSNHIFSAMFLVEAILKISALQREYFLSWWNNFDLVIVILSVIDSLSELYFPSFSSIGFRVFRLLRVFKLAQSWITMKVLLNIIFSTFGALGNLTLVLVLVLYMFAILGLQVIGKYYTRKAFDPAKGGEDEDKFPRWNFQNFGFAFMLVFRVLCGEWIEPLIECFEATAKAEHEYKCFFIFLPVFIFGNLIILNLFLALLLNSFDTEQLESEREKELEASGKKSEILKKHIVGMWMSQRSQSSELGSTEEIEFTHHSPDLQRKHAMLPSDSVGRARFQKVAKKILIMNRKAVAEKMIEKTYLRKKQLRSARYNMRGNAHIAQRQSSFALGATESGTIPLLKENRNPEVCIPMKCWSLNCCLTNWLRRRQWVKWDSARWVATKIVCHPIFEWTILALILASSITLCFEDVTLQHKKDLNDALFYINTTFTGIFLMEMLLKWFGLGLWSYFTSSWTLLDFFVVVVSVVSWRYGMLNKGKPGQSTRKSQIAAFKALRTLRALRPLRAISRWQGMKIVVNALMFAIPSIVNVLLVCLLFWLIFAIVGVQIFKGKFHKCVDNKEGDTVSTEQVKYRSDCCNNTNQWSWINQTPNFDNVLQGYLILFQVATFEGWMEAMQASVDSTEINEQPERDNSRKSMKGIWLKFYSHQVSGITTQR</sequence>
<keyword evidence="9" id="KW-0325">Glycoprotein</keyword>
<dbReference type="InterPro" id="IPR005821">
    <property type="entry name" value="Ion_trans_dom"/>
</dbReference>
<keyword evidence="5" id="KW-0851">Voltage-gated channel</keyword>
<evidence type="ECO:0000313" key="13">
    <source>
        <dbReference type="EMBL" id="CAG7831981.1"/>
    </source>
</evidence>
<dbReference type="InterPro" id="IPR043203">
    <property type="entry name" value="VGCC_Ca_Na"/>
</dbReference>
<name>A0A8J2M214_9HEXA</name>
<feature type="transmembrane region" description="Helical" evidence="11">
    <location>
        <begin position="510"/>
        <end position="528"/>
    </location>
</feature>
<comment type="subcellular location">
    <subcellularLocation>
        <location evidence="1">Membrane</location>
        <topology evidence="1">Multi-pass membrane protein</topology>
    </subcellularLocation>
</comment>
<evidence type="ECO:0000256" key="8">
    <source>
        <dbReference type="ARBA" id="ARBA00023136"/>
    </source>
</evidence>
<evidence type="ECO:0000256" key="5">
    <source>
        <dbReference type="ARBA" id="ARBA00022882"/>
    </source>
</evidence>
<feature type="transmembrane region" description="Helical" evidence="11">
    <location>
        <begin position="83"/>
        <end position="105"/>
    </location>
</feature>
<feature type="non-terminal residue" evidence="13">
    <location>
        <position position="773"/>
    </location>
</feature>
<keyword evidence="4" id="KW-0677">Repeat</keyword>
<comment type="caution">
    <text evidence="13">The sequence shown here is derived from an EMBL/GenBank/DDBJ whole genome shotgun (WGS) entry which is preliminary data.</text>
</comment>
<keyword evidence="3 11" id="KW-0812">Transmembrane</keyword>
<dbReference type="OrthoDB" id="2984333at2759"/>
<evidence type="ECO:0000256" key="1">
    <source>
        <dbReference type="ARBA" id="ARBA00004141"/>
    </source>
</evidence>
<evidence type="ECO:0000256" key="4">
    <source>
        <dbReference type="ARBA" id="ARBA00022737"/>
    </source>
</evidence>
<evidence type="ECO:0000256" key="7">
    <source>
        <dbReference type="ARBA" id="ARBA00023065"/>
    </source>
</evidence>
<feature type="transmembrane region" description="Helical" evidence="11">
    <location>
        <begin position="567"/>
        <end position="587"/>
    </location>
</feature>
<dbReference type="Proteomes" id="UP000708208">
    <property type="component" value="Unassembled WGS sequence"/>
</dbReference>
<dbReference type="GO" id="GO:0005248">
    <property type="term" value="F:voltage-gated sodium channel activity"/>
    <property type="evidence" value="ECO:0007669"/>
    <property type="project" value="TreeGrafter"/>
</dbReference>
<dbReference type="FunFam" id="1.20.120.350:FF:000009">
    <property type="entry name" value="Voltage-dependent T-type calcium channel subunit alpha"/>
    <property type="match status" value="1"/>
</dbReference>
<keyword evidence="8 11" id="KW-0472">Membrane</keyword>
<dbReference type="GO" id="GO:0001518">
    <property type="term" value="C:voltage-gated sodium channel complex"/>
    <property type="evidence" value="ECO:0007669"/>
    <property type="project" value="TreeGrafter"/>
</dbReference>
<accession>A0A8J2M214</accession>
<organism evidence="13 14">
    <name type="scientific">Allacma fusca</name>
    <dbReference type="NCBI Taxonomy" id="39272"/>
    <lineage>
        <taxon>Eukaryota</taxon>
        <taxon>Metazoa</taxon>
        <taxon>Ecdysozoa</taxon>
        <taxon>Arthropoda</taxon>
        <taxon>Hexapoda</taxon>
        <taxon>Collembola</taxon>
        <taxon>Symphypleona</taxon>
        <taxon>Sminthuridae</taxon>
        <taxon>Allacma</taxon>
    </lineage>
</organism>
<keyword evidence="6 11" id="KW-1133">Transmembrane helix</keyword>
<feature type="domain" description="Ion transport" evidence="12">
    <location>
        <begin position="505"/>
        <end position="739"/>
    </location>
</feature>
<keyword evidence="14" id="KW-1185">Reference proteome</keyword>
<feature type="transmembrane region" description="Helical" evidence="11">
    <location>
        <begin position="632"/>
        <end position="658"/>
    </location>
</feature>
<protein>
    <recommendedName>
        <fullName evidence="12">Ion transport domain-containing protein</fullName>
    </recommendedName>
</protein>
<feature type="transmembrane region" description="Helical" evidence="11">
    <location>
        <begin position="297"/>
        <end position="320"/>
    </location>
</feature>
<reference evidence="13" key="1">
    <citation type="submission" date="2021-06" db="EMBL/GenBank/DDBJ databases">
        <authorList>
            <person name="Hodson N. C."/>
            <person name="Mongue J. A."/>
            <person name="Jaron S. K."/>
        </authorList>
    </citation>
    <scope>NUCLEOTIDE SEQUENCE</scope>
</reference>
<evidence type="ECO:0000256" key="10">
    <source>
        <dbReference type="ARBA" id="ARBA00023303"/>
    </source>
</evidence>
<evidence type="ECO:0000259" key="12">
    <source>
        <dbReference type="Pfam" id="PF00520"/>
    </source>
</evidence>
<feature type="transmembrane region" description="Helical" evidence="11">
    <location>
        <begin position="540"/>
        <end position="561"/>
    </location>
</feature>
<dbReference type="PANTHER" id="PTHR10037">
    <property type="entry name" value="VOLTAGE-GATED CATION CHANNEL CALCIUM AND SODIUM"/>
    <property type="match status" value="1"/>
</dbReference>
<evidence type="ECO:0000256" key="2">
    <source>
        <dbReference type="ARBA" id="ARBA00022448"/>
    </source>
</evidence>
<evidence type="ECO:0000256" key="11">
    <source>
        <dbReference type="SAM" id="Phobius"/>
    </source>
</evidence>
<keyword evidence="10" id="KW-0407">Ion channel</keyword>
<dbReference type="EMBL" id="CAJVCH010562948">
    <property type="protein sequence ID" value="CAG7831981.1"/>
    <property type="molecule type" value="Genomic_DNA"/>
</dbReference>
<keyword evidence="2" id="KW-0813">Transport</keyword>
<evidence type="ECO:0000256" key="9">
    <source>
        <dbReference type="ARBA" id="ARBA00023180"/>
    </source>
</evidence>